<sequence length="318" mass="37776">MENRRFDLVPSVQGAFPFPYLVVDDIFAEKDLNEVLMHWPSIDHFGVEGHHQHDLRLRLAEKEIDEHGSLIMPKKPFWIRNNEERALFWKRFADDTLRPIGLEILKYYSSFFRIRWSDYEPNYYYSLYWLEDAPEKYADIGLRVHTHYDHDPFWAVSCLFYLNEGNKVISGTNLQSIQTTENPESECDIALNSRRWYTDERIKPVERFDFKKNRLVTFVDGPLSFHGVDRYASHDSDVELERKAILIHLALHPKHFNEHYGMDRNAFMSKVMSHSVDQDLFRIVKSDVKRYKDAVARFRPFESSDYARGITLHGYRSG</sequence>
<dbReference type="Gene3D" id="2.60.120.620">
    <property type="entry name" value="q2cbj1_9rhob like domain"/>
    <property type="match status" value="1"/>
</dbReference>
<accession>A0A8A4TVU7</accession>
<protein>
    <submittedName>
        <fullName evidence="1">Uncharacterized protein</fullName>
    </submittedName>
</protein>
<dbReference type="AlphaFoldDB" id="A0A8A4TVU7"/>
<dbReference type="EMBL" id="CP071793">
    <property type="protein sequence ID" value="QTD53487.1"/>
    <property type="molecule type" value="Genomic_DNA"/>
</dbReference>
<evidence type="ECO:0000313" key="2">
    <source>
        <dbReference type="Proteomes" id="UP000663929"/>
    </source>
</evidence>
<evidence type="ECO:0000313" key="1">
    <source>
        <dbReference type="EMBL" id="QTD53487.1"/>
    </source>
</evidence>
<dbReference type="RefSeq" id="WP_237383589.1">
    <property type="nucleotide sequence ID" value="NZ_CP071793.1"/>
</dbReference>
<dbReference type="KEGG" id="scor:J3U87_13615"/>
<organism evidence="1 2">
    <name type="scientific">Sulfidibacter corallicola</name>
    <dbReference type="NCBI Taxonomy" id="2818388"/>
    <lineage>
        <taxon>Bacteria</taxon>
        <taxon>Pseudomonadati</taxon>
        <taxon>Acidobacteriota</taxon>
        <taxon>Holophagae</taxon>
        <taxon>Acanthopleuribacterales</taxon>
        <taxon>Acanthopleuribacteraceae</taxon>
        <taxon>Sulfidibacter</taxon>
    </lineage>
</organism>
<dbReference type="Proteomes" id="UP000663929">
    <property type="component" value="Chromosome"/>
</dbReference>
<gene>
    <name evidence="1" type="ORF">J3U87_13615</name>
</gene>
<name>A0A8A4TVU7_SULCO</name>
<reference evidence="1" key="1">
    <citation type="submission" date="2021-03" db="EMBL/GenBank/DDBJ databases">
        <title>Acanthopleuribacteraceae sp. M133.</title>
        <authorList>
            <person name="Wang G."/>
        </authorList>
    </citation>
    <scope>NUCLEOTIDE SEQUENCE</scope>
    <source>
        <strain evidence="1">M133</strain>
    </source>
</reference>
<keyword evidence="2" id="KW-1185">Reference proteome</keyword>
<proteinExistence type="predicted"/>